<evidence type="ECO:0000256" key="4">
    <source>
        <dbReference type="ARBA" id="ARBA00022475"/>
    </source>
</evidence>
<comment type="caution">
    <text evidence="11">The sequence shown here is derived from an EMBL/GenBank/DDBJ whole genome shotgun (WGS) entry which is preliminary data.</text>
</comment>
<dbReference type="Gramene" id="PRQ39083">
    <property type="protein sequence ID" value="PRQ39083"/>
    <property type="gene ID" value="RchiOBHm_Chr4g0421171"/>
</dbReference>
<evidence type="ECO:0000313" key="11">
    <source>
        <dbReference type="EMBL" id="PRQ39083.1"/>
    </source>
</evidence>
<dbReference type="InterPro" id="IPR006702">
    <property type="entry name" value="CASP_dom"/>
</dbReference>
<reference evidence="11 12" key="1">
    <citation type="journal article" date="2018" name="Nat. Genet.">
        <title>The Rosa genome provides new insights in the design of modern roses.</title>
        <authorList>
            <person name="Bendahmane M."/>
        </authorList>
    </citation>
    <scope>NUCLEOTIDE SEQUENCE [LARGE SCALE GENOMIC DNA]</scope>
    <source>
        <strain evidence="12">cv. Old Blush</strain>
    </source>
</reference>
<dbReference type="AlphaFoldDB" id="A0A2P6QY10"/>
<proteinExistence type="inferred from homology"/>
<dbReference type="OMA" id="RHIGSSI"/>
<evidence type="ECO:0000259" key="10">
    <source>
        <dbReference type="Pfam" id="PF04535"/>
    </source>
</evidence>
<evidence type="ECO:0000256" key="6">
    <source>
        <dbReference type="ARBA" id="ARBA00022989"/>
    </source>
</evidence>
<comment type="similarity">
    <text evidence="2 8">Belongs to the Casparian strip membrane proteins (CASP) family.</text>
</comment>
<accession>A0A2P6QY10</accession>
<keyword evidence="7 8" id="KW-0472">Membrane</keyword>
<dbReference type="EMBL" id="PDCK01000042">
    <property type="protein sequence ID" value="PRQ39083.1"/>
    <property type="molecule type" value="Genomic_DNA"/>
</dbReference>
<keyword evidence="6 8" id="KW-1133">Transmembrane helix</keyword>
<dbReference type="OrthoDB" id="1926504at2759"/>
<feature type="domain" description="Casparian strip membrane protein" evidence="10">
    <location>
        <begin position="40"/>
        <end position="183"/>
    </location>
</feature>
<gene>
    <name evidence="11" type="ORF">RchiOBHm_Chr4g0421171</name>
</gene>
<evidence type="ECO:0000256" key="2">
    <source>
        <dbReference type="ARBA" id="ARBA00007651"/>
    </source>
</evidence>
<evidence type="ECO:0000256" key="7">
    <source>
        <dbReference type="ARBA" id="ARBA00023136"/>
    </source>
</evidence>
<dbReference type="PANTHER" id="PTHR36488:SF8">
    <property type="entry name" value="CASP-LIKE PROTEIN 1U1"/>
    <property type="match status" value="1"/>
</dbReference>
<keyword evidence="5 8" id="KW-0812">Transmembrane</keyword>
<name>A0A2P6QY10_ROSCH</name>
<dbReference type="InterPro" id="IPR006459">
    <property type="entry name" value="CASP/CASPL"/>
</dbReference>
<feature type="transmembrane region" description="Helical" evidence="8">
    <location>
        <begin position="43"/>
        <end position="62"/>
    </location>
</feature>
<evidence type="ECO:0000256" key="9">
    <source>
        <dbReference type="SAM" id="MobiDB-lite"/>
    </source>
</evidence>
<feature type="compositionally biased region" description="Polar residues" evidence="9">
    <location>
        <begin position="1"/>
        <end position="10"/>
    </location>
</feature>
<comment type="subcellular location">
    <subcellularLocation>
        <location evidence="1 8">Cell membrane</location>
        <topology evidence="1 8">Multi-pass membrane protein</topology>
    </subcellularLocation>
</comment>
<dbReference type="GO" id="GO:0005886">
    <property type="term" value="C:plasma membrane"/>
    <property type="evidence" value="ECO:0007669"/>
    <property type="project" value="UniProtKB-SubCell"/>
</dbReference>
<protein>
    <recommendedName>
        <fullName evidence="8">CASP-like protein</fullName>
    </recommendedName>
</protein>
<dbReference type="NCBIfam" id="TIGR01569">
    <property type="entry name" value="A_tha_TIGR01569"/>
    <property type="match status" value="1"/>
</dbReference>
<dbReference type="PANTHER" id="PTHR36488">
    <property type="entry name" value="CASP-LIKE PROTEIN 1U1"/>
    <property type="match status" value="1"/>
</dbReference>
<dbReference type="STRING" id="74649.A0A2P6QY10"/>
<feature type="transmembrane region" description="Helical" evidence="8">
    <location>
        <begin position="122"/>
        <end position="148"/>
    </location>
</feature>
<evidence type="ECO:0000313" key="12">
    <source>
        <dbReference type="Proteomes" id="UP000238479"/>
    </source>
</evidence>
<dbReference type="InterPro" id="IPR044173">
    <property type="entry name" value="CASPL"/>
</dbReference>
<dbReference type="Pfam" id="PF04535">
    <property type="entry name" value="CASP_dom"/>
    <property type="match status" value="1"/>
</dbReference>
<evidence type="ECO:0000256" key="1">
    <source>
        <dbReference type="ARBA" id="ARBA00004651"/>
    </source>
</evidence>
<comment type="subunit">
    <text evidence="3 8">Homodimer and heterodimers.</text>
</comment>
<keyword evidence="4 8" id="KW-1003">Cell membrane</keyword>
<sequence>MASTDKSANPETGKEVPPPKASYGDTPPPPPPPKAVDLFAVDVALRFLVFAASLTSVLVMVTSKQTVFRGPIPLKAKFDHSPALIYFVVALSVAGLYGILTTLASLSVIWKPIFSTKFLLHFAFWDVLILGLVASATGTAGGVAYIGYKGNEHLQWNKVCSIFDKYCKHLAGSLATSLFASVLLVLLVWLSTFSLHKKIPK</sequence>
<feature type="compositionally biased region" description="Pro residues" evidence="9">
    <location>
        <begin position="16"/>
        <end position="28"/>
    </location>
</feature>
<feature type="transmembrane region" description="Helical" evidence="8">
    <location>
        <begin position="83"/>
        <end position="110"/>
    </location>
</feature>
<evidence type="ECO:0000256" key="5">
    <source>
        <dbReference type="ARBA" id="ARBA00022692"/>
    </source>
</evidence>
<organism evidence="11 12">
    <name type="scientific">Rosa chinensis</name>
    <name type="common">China rose</name>
    <dbReference type="NCBI Taxonomy" id="74649"/>
    <lineage>
        <taxon>Eukaryota</taxon>
        <taxon>Viridiplantae</taxon>
        <taxon>Streptophyta</taxon>
        <taxon>Embryophyta</taxon>
        <taxon>Tracheophyta</taxon>
        <taxon>Spermatophyta</taxon>
        <taxon>Magnoliopsida</taxon>
        <taxon>eudicotyledons</taxon>
        <taxon>Gunneridae</taxon>
        <taxon>Pentapetalae</taxon>
        <taxon>rosids</taxon>
        <taxon>fabids</taxon>
        <taxon>Rosales</taxon>
        <taxon>Rosaceae</taxon>
        <taxon>Rosoideae</taxon>
        <taxon>Rosoideae incertae sedis</taxon>
        <taxon>Rosa</taxon>
    </lineage>
</organism>
<dbReference type="Proteomes" id="UP000238479">
    <property type="component" value="Chromosome 4"/>
</dbReference>
<feature type="transmembrane region" description="Helical" evidence="8">
    <location>
        <begin position="169"/>
        <end position="190"/>
    </location>
</feature>
<evidence type="ECO:0000256" key="8">
    <source>
        <dbReference type="RuleBase" id="RU361233"/>
    </source>
</evidence>
<keyword evidence="12" id="KW-1185">Reference proteome</keyword>
<evidence type="ECO:0000256" key="3">
    <source>
        <dbReference type="ARBA" id="ARBA00011489"/>
    </source>
</evidence>
<feature type="region of interest" description="Disordered" evidence="9">
    <location>
        <begin position="1"/>
        <end position="28"/>
    </location>
</feature>